<evidence type="ECO:0000313" key="3">
    <source>
        <dbReference type="Proteomes" id="UP000094764"/>
    </source>
</evidence>
<dbReference type="EMBL" id="MIKB01000013">
    <property type="protein sequence ID" value="OEG16438.1"/>
    <property type="molecule type" value="Genomic_DNA"/>
</dbReference>
<dbReference type="Proteomes" id="UP000094764">
    <property type="component" value="Unassembled WGS sequence"/>
</dbReference>
<feature type="transmembrane region" description="Helical" evidence="1">
    <location>
        <begin position="86"/>
        <end position="104"/>
    </location>
</feature>
<organism evidence="2 3">
    <name type="scientific">Enterococcus quebecensis</name>
    <dbReference type="NCBI Taxonomy" id="903983"/>
    <lineage>
        <taxon>Bacteria</taxon>
        <taxon>Bacillati</taxon>
        <taxon>Bacillota</taxon>
        <taxon>Bacilli</taxon>
        <taxon>Lactobacillales</taxon>
        <taxon>Enterococcaceae</taxon>
        <taxon>Enterococcus</taxon>
    </lineage>
</organism>
<keyword evidence="1" id="KW-0812">Transmembrane</keyword>
<sequence length="249" mass="28692">METKNFFSGSQLKWIAIIAMLLDHTAKIISFQSTTQSVPYAAEPNQLLESIQNVFPIFITIGRLAFPLFCFLLVEGFIHTSNTTKYLVRLFLFALISEIPYDLAFSHQLIDLESQNVFFTLLIGLLVIIGLKKFSTFTVKNVLISLTIVGSGIFLAEWMQTDYGGWIGVLLIVSLYLFRNFPLLKSILGGLILLQNSLFGPFAFILIYFYNGKRGRQWKYFFYWFYPVHLLILVGIQQFLIEPFLNNMY</sequence>
<dbReference type="PATRIC" id="fig|903983.4.peg.2938"/>
<proteinExistence type="predicted"/>
<feature type="transmembrane region" description="Helical" evidence="1">
    <location>
        <begin position="116"/>
        <end position="131"/>
    </location>
</feature>
<feature type="transmembrane region" description="Helical" evidence="1">
    <location>
        <begin position="54"/>
        <end position="74"/>
    </location>
</feature>
<protein>
    <recommendedName>
        <fullName evidence="4">Conjugal transfer protein TraX</fullName>
    </recommendedName>
</protein>
<reference evidence="3" key="1">
    <citation type="submission" date="2016-09" db="EMBL/GenBank/DDBJ databases">
        <authorList>
            <person name="Gulvik C.A."/>
        </authorList>
    </citation>
    <scope>NUCLEOTIDE SEQUENCE [LARGE SCALE GENOMIC DNA]</scope>
    <source>
        <strain evidence="3">LMG 26306</strain>
    </source>
</reference>
<dbReference type="Pfam" id="PF05857">
    <property type="entry name" value="TraX"/>
    <property type="match status" value="1"/>
</dbReference>
<evidence type="ECO:0000256" key="1">
    <source>
        <dbReference type="SAM" id="Phobius"/>
    </source>
</evidence>
<accession>A0A1E5GUU1</accession>
<evidence type="ECO:0008006" key="4">
    <source>
        <dbReference type="Google" id="ProtNLM"/>
    </source>
</evidence>
<keyword evidence="1" id="KW-0472">Membrane</keyword>
<evidence type="ECO:0000313" key="2">
    <source>
        <dbReference type="EMBL" id="OEG16438.1"/>
    </source>
</evidence>
<feature type="transmembrane region" description="Helical" evidence="1">
    <location>
        <begin position="137"/>
        <end position="156"/>
    </location>
</feature>
<dbReference type="RefSeq" id="WP_069634890.1">
    <property type="nucleotide sequence ID" value="NZ_JXKZ01000009.1"/>
</dbReference>
<keyword evidence="1" id="KW-1133">Transmembrane helix</keyword>
<keyword evidence="3" id="KW-1185">Reference proteome</keyword>
<comment type="caution">
    <text evidence="2">The sequence shown here is derived from an EMBL/GenBank/DDBJ whole genome shotgun (WGS) entry which is preliminary data.</text>
</comment>
<gene>
    <name evidence="2" type="ORF">BCR23_05990</name>
</gene>
<dbReference type="AlphaFoldDB" id="A0A1E5GUU1"/>
<name>A0A1E5GUU1_9ENTE</name>
<dbReference type="InterPro" id="IPR008875">
    <property type="entry name" value="TraX"/>
</dbReference>
<feature type="transmembrane region" description="Helical" evidence="1">
    <location>
        <begin position="187"/>
        <end position="209"/>
    </location>
</feature>
<dbReference type="OrthoDB" id="9781069at2"/>
<feature type="transmembrane region" description="Helical" evidence="1">
    <location>
        <begin position="221"/>
        <end position="241"/>
    </location>
</feature>